<organism evidence="2 3">
    <name type="scientific">Pseudoalteromonas rubra</name>
    <dbReference type="NCBI Taxonomy" id="43658"/>
    <lineage>
        <taxon>Bacteria</taxon>
        <taxon>Pseudomonadati</taxon>
        <taxon>Pseudomonadota</taxon>
        <taxon>Gammaproteobacteria</taxon>
        <taxon>Alteromonadales</taxon>
        <taxon>Pseudoalteromonadaceae</taxon>
        <taxon>Pseudoalteromonas</taxon>
    </lineage>
</organism>
<dbReference type="PANTHER" id="PTHR12461">
    <property type="entry name" value="HYPOXIA-INDUCIBLE FACTOR 1 ALPHA INHIBITOR-RELATED"/>
    <property type="match status" value="1"/>
</dbReference>
<dbReference type="InterPro" id="IPR041667">
    <property type="entry name" value="Cupin_8"/>
</dbReference>
<name>A0A0F4QUP6_9GAMM</name>
<dbReference type="SMART" id="SM00558">
    <property type="entry name" value="JmjC"/>
    <property type="match status" value="1"/>
</dbReference>
<dbReference type="Gene3D" id="2.60.120.650">
    <property type="entry name" value="Cupin"/>
    <property type="match status" value="1"/>
</dbReference>
<dbReference type="RefSeq" id="WP_046004050.1">
    <property type="nucleotide sequence ID" value="NZ_JXYA01000010.1"/>
</dbReference>
<evidence type="ECO:0000259" key="1">
    <source>
        <dbReference type="PROSITE" id="PS51184"/>
    </source>
</evidence>
<evidence type="ECO:0000313" key="3">
    <source>
        <dbReference type="Proteomes" id="UP000033452"/>
    </source>
</evidence>
<dbReference type="PANTHER" id="PTHR12461:SF105">
    <property type="entry name" value="HYPOXIA-INDUCIBLE FACTOR 1-ALPHA INHIBITOR"/>
    <property type="match status" value="1"/>
</dbReference>
<dbReference type="InterPro" id="IPR003347">
    <property type="entry name" value="JmjC_dom"/>
</dbReference>
<sequence length="312" mass="36000">MNCVSTVESLSRYDFVTKYKNNQPVLVKGGAINFPAVAKWDSLYLKSKYGHAQVLPNRYLNCPNDYDKTKPESLSLREFLDLLDNKTKNYNCYMFNRAESGNFWSNKHKVGAIVNPQLTRLKEDFPHFDFLYEDDYIYQQIIIGSHLNATKLHYDWGGEGKVLTQIRGSKTIYLVSPKYSNLVPLPPITDSTNLSAANIPVSQLQTEHPNIEIYKVVLEAGDFIYWPAFWFHEIQNIGDLNIAVATPVDEIKYSALLKRQILSAIYNRFEQDTELSIKRSKLNESFNSIERSTLSQSNLQNLWDWNQALPPR</sequence>
<dbReference type="PROSITE" id="PS51184">
    <property type="entry name" value="JMJC"/>
    <property type="match status" value="1"/>
</dbReference>
<accession>A0A0F4QUP6</accession>
<evidence type="ECO:0000313" key="2">
    <source>
        <dbReference type="EMBL" id="KJZ11426.1"/>
    </source>
</evidence>
<reference evidence="2 3" key="1">
    <citation type="journal article" date="2015" name="BMC Genomics">
        <title>Genome mining reveals unlocked bioactive potential of marine Gram-negative bacteria.</title>
        <authorList>
            <person name="Machado H."/>
            <person name="Sonnenschein E.C."/>
            <person name="Melchiorsen J."/>
            <person name="Gram L."/>
        </authorList>
    </citation>
    <scope>NUCLEOTIDE SEQUENCE [LARGE SCALE GENOMIC DNA]</scope>
    <source>
        <strain evidence="2 3">S2471</strain>
    </source>
</reference>
<dbReference type="Pfam" id="PF13621">
    <property type="entry name" value="Cupin_8"/>
    <property type="match status" value="1"/>
</dbReference>
<dbReference type="PATRIC" id="fig|43658.5.peg.1253"/>
<keyword evidence="3" id="KW-1185">Reference proteome</keyword>
<dbReference type="OrthoDB" id="479699at2"/>
<dbReference type="EMBL" id="JXYA01000010">
    <property type="protein sequence ID" value="KJZ11426.1"/>
    <property type="molecule type" value="Genomic_DNA"/>
</dbReference>
<gene>
    <name evidence="2" type="ORF">TW77_05985</name>
</gene>
<proteinExistence type="predicted"/>
<dbReference type="AlphaFoldDB" id="A0A0F4QUP6"/>
<dbReference type="Proteomes" id="UP000033452">
    <property type="component" value="Unassembled WGS sequence"/>
</dbReference>
<comment type="caution">
    <text evidence="2">The sequence shown here is derived from an EMBL/GenBank/DDBJ whole genome shotgun (WGS) entry which is preliminary data.</text>
</comment>
<protein>
    <recommendedName>
        <fullName evidence="1">JmjC domain-containing protein</fullName>
    </recommendedName>
</protein>
<dbReference type="SUPFAM" id="SSF51197">
    <property type="entry name" value="Clavaminate synthase-like"/>
    <property type="match status" value="1"/>
</dbReference>
<feature type="domain" description="JmjC" evidence="1">
    <location>
        <begin position="114"/>
        <end position="263"/>
    </location>
</feature>